<evidence type="ECO:0000313" key="1">
    <source>
        <dbReference type="EMBL" id="KUM51024.1"/>
    </source>
</evidence>
<accession>A0A101M523</accession>
<dbReference type="EMBL" id="LKAM01000001">
    <property type="protein sequence ID" value="KUM51024.1"/>
    <property type="molecule type" value="Genomic_DNA"/>
</dbReference>
<keyword evidence="1" id="KW-0496">Mitochondrion</keyword>
<organism evidence="1">
    <name type="scientific">Picea glauca</name>
    <name type="common">White spruce</name>
    <name type="synonym">Pinus glauca</name>
    <dbReference type="NCBI Taxonomy" id="3330"/>
    <lineage>
        <taxon>Eukaryota</taxon>
        <taxon>Viridiplantae</taxon>
        <taxon>Streptophyta</taxon>
        <taxon>Embryophyta</taxon>
        <taxon>Tracheophyta</taxon>
        <taxon>Spermatophyta</taxon>
        <taxon>Pinopsida</taxon>
        <taxon>Pinidae</taxon>
        <taxon>Conifers I</taxon>
        <taxon>Pinales</taxon>
        <taxon>Pinaceae</taxon>
        <taxon>Picea</taxon>
    </lineage>
</organism>
<geneLocation type="mitochondrion" evidence="1"/>
<reference evidence="1" key="1">
    <citation type="journal article" date="2015" name="Genome Biol. Evol.">
        <title>Organellar Genomes of White Spruce (Picea glauca): Assembly and Annotation.</title>
        <authorList>
            <person name="Jackman S.D."/>
            <person name="Warren R.L."/>
            <person name="Gibb E.A."/>
            <person name="Vandervalk B.P."/>
            <person name="Mohamadi H."/>
            <person name="Chu J."/>
            <person name="Raymond A."/>
            <person name="Pleasance S."/>
            <person name="Coope R."/>
            <person name="Wildung M.R."/>
            <person name="Ritland C.E."/>
            <person name="Bousquet J."/>
            <person name="Jones S.J."/>
            <person name="Bohlmann J."/>
            <person name="Birol I."/>
        </authorList>
    </citation>
    <scope>NUCLEOTIDE SEQUENCE [LARGE SCALE GENOMIC DNA]</scope>
    <source>
        <tissue evidence="1">Flushing bud</tissue>
    </source>
</reference>
<dbReference type="AlphaFoldDB" id="A0A101M523"/>
<proteinExistence type="predicted"/>
<name>A0A101M523_PICGL</name>
<comment type="caution">
    <text evidence="1">The sequence shown here is derived from an EMBL/GenBank/DDBJ whole genome shotgun (WGS) entry which is preliminary data.</text>
</comment>
<sequence length="53" mass="6330">MHSFVTSSQLVEYEDNELHICMYIYVCFERHAIIGSTMDRWDLFPLVVVFNDD</sequence>
<protein>
    <submittedName>
        <fullName evidence="1">Uncharacterized protein</fullName>
    </submittedName>
</protein>
<gene>
    <name evidence="1" type="ORF">ABT39_MTgene870</name>
</gene>